<protein>
    <submittedName>
        <fullName evidence="2">Uncharacterized protein</fullName>
    </submittedName>
</protein>
<feature type="transmembrane region" description="Helical" evidence="1">
    <location>
        <begin position="281"/>
        <end position="303"/>
    </location>
</feature>
<feature type="transmembrane region" description="Helical" evidence="1">
    <location>
        <begin position="254"/>
        <end position="275"/>
    </location>
</feature>
<name>A0A6A6A089_9PLEO</name>
<dbReference type="AlphaFoldDB" id="A0A6A6A089"/>
<dbReference type="RefSeq" id="XP_033518394.1">
    <property type="nucleotide sequence ID" value="XM_033669240.1"/>
</dbReference>
<evidence type="ECO:0000313" key="2">
    <source>
        <dbReference type="EMBL" id="KAF2124001.1"/>
    </source>
</evidence>
<gene>
    <name evidence="2" type="ORF">P153DRAFT_371305</name>
</gene>
<sequence length="315" mass="35620">MSSAHDAGLWAIGTPAGSPLNPDRVGELADCIDTMQRVQKLAEGEIETLKGLLQKDVQNIFVNAEVLGDRQSQWYGFDCGRIDRRLEWFQEEFGLTFTQDMTKLAHLLREFIEFWDLETEARVSDAGKSFVANVHKVWRAVEMSLEIKDSEGPYRVEVVTECKSHLFSLEAEICTMESCIIEVWCHSRRIEGRFQRWFEISSATCSLEPPPHKKALPTNGTSRDSTPVPVATPQYLDSERCCQTDRNAHRERCLLLWMEICLVAVCLIVAVVYTARKHDAQTGFTIAGVLLAAGNIPLAAIAYRWGRRTKKIALE</sequence>
<keyword evidence="1" id="KW-1133">Transmembrane helix</keyword>
<keyword evidence="1" id="KW-0812">Transmembrane</keyword>
<dbReference type="GeneID" id="54409672"/>
<accession>A0A6A6A089</accession>
<evidence type="ECO:0000313" key="3">
    <source>
        <dbReference type="Proteomes" id="UP000799771"/>
    </source>
</evidence>
<organism evidence="2 3">
    <name type="scientific">Dothidotthia symphoricarpi CBS 119687</name>
    <dbReference type="NCBI Taxonomy" id="1392245"/>
    <lineage>
        <taxon>Eukaryota</taxon>
        <taxon>Fungi</taxon>
        <taxon>Dikarya</taxon>
        <taxon>Ascomycota</taxon>
        <taxon>Pezizomycotina</taxon>
        <taxon>Dothideomycetes</taxon>
        <taxon>Pleosporomycetidae</taxon>
        <taxon>Pleosporales</taxon>
        <taxon>Dothidotthiaceae</taxon>
        <taxon>Dothidotthia</taxon>
    </lineage>
</organism>
<keyword evidence="1" id="KW-0472">Membrane</keyword>
<dbReference type="Proteomes" id="UP000799771">
    <property type="component" value="Unassembled WGS sequence"/>
</dbReference>
<reference evidence="2" key="1">
    <citation type="journal article" date="2020" name="Stud. Mycol.">
        <title>101 Dothideomycetes genomes: a test case for predicting lifestyles and emergence of pathogens.</title>
        <authorList>
            <person name="Haridas S."/>
            <person name="Albert R."/>
            <person name="Binder M."/>
            <person name="Bloem J."/>
            <person name="Labutti K."/>
            <person name="Salamov A."/>
            <person name="Andreopoulos B."/>
            <person name="Baker S."/>
            <person name="Barry K."/>
            <person name="Bills G."/>
            <person name="Bluhm B."/>
            <person name="Cannon C."/>
            <person name="Castanera R."/>
            <person name="Culley D."/>
            <person name="Daum C."/>
            <person name="Ezra D."/>
            <person name="Gonzalez J."/>
            <person name="Henrissat B."/>
            <person name="Kuo A."/>
            <person name="Liang C."/>
            <person name="Lipzen A."/>
            <person name="Lutzoni F."/>
            <person name="Magnuson J."/>
            <person name="Mondo S."/>
            <person name="Nolan M."/>
            <person name="Ohm R."/>
            <person name="Pangilinan J."/>
            <person name="Park H.-J."/>
            <person name="Ramirez L."/>
            <person name="Alfaro M."/>
            <person name="Sun H."/>
            <person name="Tritt A."/>
            <person name="Yoshinaga Y."/>
            <person name="Zwiers L.-H."/>
            <person name="Turgeon B."/>
            <person name="Goodwin S."/>
            <person name="Spatafora J."/>
            <person name="Crous P."/>
            <person name="Grigoriev I."/>
        </authorList>
    </citation>
    <scope>NUCLEOTIDE SEQUENCE</scope>
    <source>
        <strain evidence="2">CBS 119687</strain>
    </source>
</reference>
<dbReference type="EMBL" id="ML977521">
    <property type="protein sequence ID" value="KAF2124001.1"/>
    <property type="molecule type" value="Genomic_DNA"/>
</dbReference>
<proteinExistence type="predicted"/>
<keyword evidence="3" id="KW-1185">Reference proteome</keyword>
<evidence type="ECO:0000256" key="1">
    <source>
        <dbReference type="SAM" id="Phobius"/>
    </source>
</evidence>